<dbReference type="Proteomes" id="UP000002218">
    <property type="component" value="Chromosome"/>
</dbReference>
<proteinExistence type="inferred from homology"/>
<dbReference type="InterPro" id="IPR036663">
    <property type="entry name" value="Fumarylacetoacetase_C_sf"/>
</dbReference>
<organism evidence="5 6">
    <name type="scientific">Nakamurella multipartita (strain ATCC 700099 / DSM 44233 / CIP 104796 / JCM 9543 / NBRC 105858 / Y-104)</name>
    <name type="common">Microsphaera multipartita</name>
    <dbReference type="NCBI Taxonomy" id="479431"/>
    <lineage>
        <taxon>Bacteria</taxon>
        <taxon>Bacillati</taxon>
        <taxon>Actinomycetota</taxon>
        <taxon>Actinomycetes</taxon>
        <taxon>Nakamurellales</taxon>
        <taxon>Nakamurellaceae</taxon>
        <taxon>Nakamurella</taxon>
    </lineage>
</organism>
<protein>
    <submittedName>
        <fullName evidence="5">Fumarylacetoacetate (FAA) hydrolase</fullName>
    </submittedName>
</protein>
<evidence type="ECO:0000313" key="6">
    <source>
        <dbReference type="Proteomes" id="UP000002218"/>
    </source>
</evidence>
<dbReference type="SUPFAM" id="SSF56529">
    <property type="entry name" value="FAH"/>
    <property type="match status" value="1"/>
</dbReference>
<dbReference type="KEGG" id="nml:Namu_4784"/>
<dbReference type="PANTHER" id="PTHR42796:SF4">
    <property type="entry name" value="FUMARYLACETOACETATE HYDROLASE DOMAIN-CONTAINING PROTEIN 2A"/>
    <property type="match status" value="1"/>
</dbReference>
<dbReference type="GO" id="GO:0044281">
    <property type="term" value="P:small molecule metabolic process"/>
    <property type="evidence" value="ECO:0007669"/>
    <property type="project" value="UniProtKB-ARBA"/>
</dbReference>
<dbReference type="RefSeq" id="WP_015749871.1">
    <property type="nucleotide sequence ID" value="NC_013235.1"/>
</dbReference>
<dbReference type="InterPro" id="IPR051121">
    <property type="entry name" value="FAH"/>
</dbReference>
<dbReference type="InterPro" id="IPR018833">
    <property type="entry name" value="Rv2993c-like_N"/>
</dbReference>
<sequence>MRIARIATADGPRSVLADGPDWIEIADPFAGTLRPTGPRHPAATATLLAPARPLVVLGMAHNGAPGDRDRPRQAFLKSPRTVVGPGDSIVVDDDLGQINVECELAVVIRRPCRHLTADQVPDAILGFTVGNDVTAVDQIALDEKLTQAKNGDGFTPLGPWIETDLDSSDVAMSVRINGRTVASASTRQLAWDITEQLVYLTRYLPLGPGDVVLTGAPGTFHPVKPGDLVEVALGGIGSLANPVVSRPRTG</sequence>
<reference evidence="6" key="1">
    <citation type="submission" date="2009-09" db="EMBL/GenBank/DDBJ databases">
        <title>The complete genome of Nakamurella multipartita DSM 44233.</title>
        <authorList>
            <consortium name="US DOE Joint Genome Institute (JGI-PGF)"/>
            <person name="Lucas S."/>
            <person name="Copeland A."/>
            <person name="Lapidus A."/>
            <person name="Glavina del Rio T."/>
            <person name="Dalin E."/>
            <person name="Tice H."/>
            <person name="Bruce D."/>
            <person name="Goodwin L."/>
            <person name="Pitluck S."/>
            <person name="Kyrpides N."/>
            <person name="Mavromatis K."/>
            <person name="Ivanova N."/>
            <person name="Ovchinnikova G."/>
            <person name="Sims D."/>
            <person name="Meincke L."/>
            <person name="Brettin T."/>
            <person name="Detter J.C."/>
            <person name="Han C."/>
            <person name="Larimer F."/>
            <person name="Land M."/>
            <person name="Hauser L."/>
            <person name="Markowitz V."/>
            <person name="Cheng J.-F."/>
            <person name="Hugenholtz P."/>
            <person name="Woyke T."/>
            <person name="Wu D."/>
            <person name="Klenk H.-P."/>
            <person name="Eisen J.A."/>
        </authorList>
    </citation>
    <scope>NUCLEOTIDE SEQUENCE [LARGE SCALE GENOMIC DNA]</scope>
    <source>
        <strain evidence="6">ATCC 700099 / DSM 44233 / CIP 104796 / JCM 9543 / NBRC 105858 / Y-104</strain>
    </source>
</reference>
<dbReference type="InParanoid" id="C8X8W2"/>
<dbReference type="PANTHER" id="PTHR42796">
    <property type="entry name" value="FUMARYLACETOACETATE HYDROLASE DOMAIN-CONTAINING PROTEIN 2A-RELATED"/>
    <property type="match status" value="1"/>
</dbReference>
<evidence type="ECO:0000256" key="1">
    <source>
        <dbReference type="ARBA" id="ARBA00010211"/>
    </source>
</evidence>
<dbReference type="GO" id="GO:0016787">
    <property type="term" value="F:hydrolase activity"/>
    <property type="evidence" value="ECO:0007669"/>
    <property type="project" value="UniProtKB-KW"/>
</dbReference>
<dbReference type="eggNOG" id="COG0179">
    <property type="taxonomic scope" value="Bacteria"/>
</dbReference>
<gene>
    <name evidence="5" type="ordered locus">Namu_4784</name>
</gene>
<keyword evidence="5" id="KW-0378">Hydrolase</keyword>
<dbReference type="Pfam" id="PF01557">
    <property type="entry name" value="FAA_hydrolase"/>
    <property type="match status" value="1"/>
</dbReference>
<dbReference type="GO" id="GO:0046872">
    <property type="term" value="F:metal ion binding"/>
    <property type="evidence" value="ECO:0007669"/>
    <property type="project" value="UniProtKB-KW"/>
</dbReference>
<dbReference type="EMBL" id="CP001737">
    <property type="protein sequence ID" value="ACV81060.1"/>
    <property type="molecule type" value="Genomic_DNA"/>
</dbReference>
<feature type="domain" description="Rv2993c-like N-terminal" evidence="4">
    <location>
        <begin position="1"/>
        <end position="50"/>
    </location>
</feature>
<accession>C8X8W2</accession>
<dbReference type="STRING" id="479431.Namu_4784"/>
<dbReference type="HOGENOM" id="CLU_028458_4_0_11"/>
<dbReference type="OrthoDB" id="9805307at2"/>
<feature type="domain" description="Fumarylacetoacetase-like C-terminal" evidence="3">
    <location>
        <begin position="69"/>
        <end position="244"/>
    </location>
</feature>
<dbReference type="AlphaFoldDB" id="C8X8W2"/>
<comment type="similarity">
    <text evidence="1">Belongs to the FAH family.</text>
</comment>
<evidence type="ECO:0000313" key="5">
    <source>
        <dbReference type="EMBL" id="ACV81060.1"/>
    </source>
</evidence>
<evidence type="ECO:0000256" key="2">
    <source>
        <dbReference type="ARBA" id="ARBA00022723"/>
    </source>
</evidence>
<reference evidence="5 6" key="2">
    <citation type="journal article" date="2010" name="Stand. Genomic Sci.">
        <title>Complete genome sequence of Nakamurella multipartita type strain (Y-104).</title>
        <authorList>
            <person name="Tice H."/>
            <person name="Mayilraj S."/>
            <person name="Sims D."/>
            <person name="Lapidus A."/>
            <person name="Nolan M."/>
            <person name="Lucas S."/>
            <person name="Glavina Del Rio T."/>
            <person name="Copeland A."/>
            <person name="Cheng J.F."/>
            <person name="Meincke L."/>
            <person name="Bruce D."/>
            <person name="Goodwin L."/>
            <person name="Pitluck S."/>
            <person name="Ivanova N."/>
            <person name="Mavromatis K."/>
            <person name="Ovchinnikova G."/>
            <person name="Pati A."/>
            <person name="Chen A."/>
            <person name="Palaniappan K."/>
            <person name="Land M."/>
            <person name="Hauser L."/>
            <person name="Chang Y.J."/>
            <person name="Jeffries C.D."/>
            <person name="Detter J.C."/>
            <person name="Brettin T."/>
            <person name="Rohde M."/>
            <person name="Goker M."/>
            <person name="Bristow J."/>
            <person name="Eisen J.A."/>
            <person name="Markowitz V."/>
            <person name="Hugenholtz P."/>
            <person name="Kyrpides N.C."/>
            <person name="Klenk H.P."/>
            <person name="Chen F."/>
        </authorList>
    </citation>
    <scope>NUCLEOTIDE SEQUENCE [LARGE SCALE GENOMIC DNA]</scope>
    <source>
        <strain evidence="6">ATCC 700099 / DSM 44233 / CIP 104796 / JCM 9543 / NBRC 105858 / Y-104</strain>
    </source>
</reference>
<dbReference type="Gene3D" id="3.90.850.10">
    <property type="entry name" value="Fumarylacetoacetase-like, C-terminal domain"/>
    <property type="match status" value="1"/>
</dbReference>
<evidence type="ECO:0000259" key="4">
    <source>
        <dbReference type="Pfam" id="PF10370"/>
    </source>
</evidence>
<keyword evidence="6" id="KW-1185">Reference proteome</keyword>
<dbReference type="Gene3D" id="2.30.30.370">
    <property type="entry name" value="FAH"/>
    <property type="match status" value="1"/>
</dbReference>
<keyword evidence="2" id="KW-0479">Metal-binding</keyword>
<name>C8X8W2_NAKMY</name>
<dbReference type="InterPro" id="IPR011234">
    <property type="entry name" value="Fumarylacetoacetase-like_C"/>
</dbReference>
<evidence type="ECO:0000259" key="3">
    <source>
        <dbReference type="Pfam" id="PF01557"/>
    </source>
</evidence>
<dbReference type="Pfam" id="PF10370">
    <property type="entry name" value="Rv2993c-like_N"/>
    <property type="match status" value="1"/>
</dbReference>